<feature type="compositionally biased region" description="Polar residues" evidence="1">
    <location>
        <begin position="97"/>
        <end position="106"/>
    </location>
</feature>
<name>A0AAN6XG52_9PEZI</name>
<comment type="caution">
    <text evidence="2">The sequence shown here is derived from an EMBL/GenBank/DDBJ whole genome shotgun (WGS) entry which is preliminary data.</text>
</comment>
<reference evidence="2" key="1">
    <citation type="journal article" date="2023" name="Mol. Phylogenet. Evol.">
        <title>Genome-scale phylogeny and comparative genomics of the fungal order Sordariales.</title>
        <authorList>
            <person name="Hensen N."/>
            <person name="Bonometti L."/>
            <person name="Westerberg I."/>
            <person name="Brannstrom I.O."/>
            <person name="Guillou S."/>
            <person name="Cros-Aarteil S."/>
            <person name="Calhoun S."/>
            <person name="Haridas S."/>
            <person name="Kuo A."/>
            <person name="Mondo S."/>
            <person name="Pangilinan J."/>
            <person name="Riley R."/>
            <person name="LaButti K."/>
            <person name="Andreopoulos B."/>
            <person name="Lipzen A."/>
            <person name="Chen C."/>
            <person name="Yan M."/>
            <person name="Daum C."/>
            <person name="Ng V."/>
            <person name="Clum A."/>
            <person name="Steindorff A."/>
            <person name="Ohm R.A."/>
            <person name="Martin F."/>
            <person name="Silar P."/>
            <person name="Natvig D.O."/>
            <person name="Lalanne C."/>
            <person name="Gautier V."/>
            <person name="Ament-Velasquez S.L."/>
            <person name="Kruys A."/>
            <person name="Hutchinson M.I."/>
            <person name="Powell A.J."/>
            <person name="Barry K."/>
            <person name="Miller A.N."/>
            <person name="Grigoriev I.V."/>
            <person name="Debuchy R."/>
            <person name="Gladieux P."/>
            <person name="Hiltunen Thoren M."/>
            <person name="Johannesson H."/>
        </authorList>
    </citation>
    <scope>NUCLEOTIDE SEQUENCE</scope>
    <source>
        <strain evidence="2">CBS 315.58</strain>
    </source>
</reference>
<keyword evidence="3" id="KW-1185">Reference proteome</keyword>
<protein>
    <submittedName>
        <fullName evidence="2">Uncharacterized protein</fullName>
    </submittedName>
</protein>
<proteinExistence type="predicted"/>
<dbReference type="EMBL" id="MU863930">
    <property type="protein sequence ID" value="KAK4199616.1"/>
    <property type="molecule type" value="Genomic_DNA"/>
</dbReference>
<accession>A0AAN6XG52</accession>
<dbReference type="Proteomes" id="UP001303160">
    <property type="component" value="Unassembled WGS sequence"/>
</dbReference>
<evidence type="ECO:0000313" key="3">
    <source>
        <dbReference type="Proteomes" id="UP001303160"/>
    </source>
</evidence>
<dbReference type="AlphaFoldDB" id="A0AAN6XG52"/>
<organism evidence="2 3">
    <name type="scientific">Triangularia verruculosa</name>
    <dbReference type="NCBI Taxonomy" id="2587418"/>
    <lineage>
        <taxon>Eukaryota</taxon>
        <taxon>Fungi</taxon>
        <taxon>Dikarya</taxon>
        <taxon>Ascomycota</taxon>
        <taxon>Pezizomycotina</taxon>
        <taxon>Sordariomycetes</taxon>
        <taxon>Sordariomycetidae</taxon>
        <taxon>Sordariales</taxon>
        <taxon>Podosporaceae</taxon>
        <taxon>Triangularia</taxon>
    </lineage>
</organism>
<evidence type="ECO:0000256" key="1">
    <source>
        <dbReference type="SAM" id="MobiDB-lite"/>
    </source>
</evidence>
<evidence type="ECO:0000313" key="2">
    <source>
        <dbReference type="EMBL" id="KAK4199616.1"/>
    </source>
</evidence>
<feature type="region of interest" description="Disordered" evidence="1">
    <location>
        <begin position="1"/>
        <end position="112"/>
    </location>
</feature>
<gene>
    <name evidence="2" type="ORF">QBC40DRAFT_281705</name>
</gene>
<sequence length="257" mass="28644">MDPKTSYPSSPLARTESPFVQPPQQQDNVPMPDAPRPIRQDQDVDMEDVSRVPATGTREAPHHQYPGQTPYRGQVFPLELSPPQQPLPNPLQDRSRNASQQRSSPWQPARVPQYEYMGRQELPTGYTGQQPAAGHQLLPVPQHQALSPVPPRAPPGQQRVAASIHSRPMTLSSDPMYQHDLKSITRHFASFAPNGTVLPTAAPGQEHLRRIEYIPMVFKSALGETKVLWDVVMDGVHYEYTGDPQLHLHTSSMGQAV</sequence>
<reference evidence="2" key="2">
    <citation type="submission" date="2023-05" db="EMBL/GenBank/DDBJ databases">
        <authorList>
            <consortium name="Lawrence Berkeley National Laboratory"/>
            <person name="Steindorff A."/>
            <person name="Hensen N."/>
            <person name="Bonometti L."/>
            <person name="Westerberg I."/>
            <person name="Brannstrom I.O."/>
            <person name="Guillou S."/>
            <person name="Cros-Aarteil S."/>
            <person name="Calhoun S."/>
            <person name="Haridas S."/>
            <person name="Kuo A."/>
            <person name="Mondo S."/>
            <person name="Pangilinan J."/>
            <person name="Riley R."/>
            <person name="Labutti K."/>
            <person name="Andreopoulos B."/>
            <person name="Lipzen A."/>
            <person name="Chen C."/>
            <person name="Yanf M."/>
            <person name="Daum C."/>
            <person name="Ng V."/>
            <person name="Clum A."/>
            <person name="Ohm R."/>
            <person name="Martin F."/>
            <person name="Silar P."/>
            <person name="Natvig D."/>
            <person name="Lalanne C."/>
            <person name="Gautier V."/>
            <person name="Ament-Velasquez S.L."/>
            <person name="Kruys A."/>
            <person name="Hutchinson M.I."/>
            <person name="Powell A.J."/>
            <person name="Barry K."/>
            <person name="Miller A.N."/>
            <person name="Grigoriev I.V."/>
            <person name="Debuchy R."/>
            <person name="Gladieux P."/>
            <person name="Thoren M.H."/>
            <person name="Johannesson H."/>
        </authorList>
    </citation>
    <scope>NUCLEOTIDE SEQUENCE</scope>
    <source>
        <strain evidence="2">CBS 315.58</strain>
    </source>
</reference>